<dbReference type="GO" id="GO:0005886">
    <property type="term" value="C:plasma membrane"/>
    <property type="evidence" value="ECO:0007669"/>
    <property type="project" value="UniProtKB-SubCell"/>
</dbReference>
<keyword evidence="3" id="KW-1003">Cell membrane</keyword>
<feature type="transmembrane region" description="Helical" evidence="7">
    <location>
        <begin position="384"/>
        <end position="403"/>
    </location>
</feature>
<feature type="domain" description="Major facilitator superfamily (MFS) profile" evidence="8">
    <location>
        <begin position="5"/>
        <end position="406"/>
    </location>
</feature>
<evidence type="ECO:0000256" key="2">
    <source>
        <dbReference type="ARBA" id="ARBA00022448"/>
    </source>
</evidence>
<feature type="transmembrane region" description="Helical" evidence="7">
    <location>
        <begin position="167"/>
        <end position="185"/>
    </location>
</feature>
<feature type="transmembrane region" description="Helical" evidence="7">
    <location>
        <begin position="221"/>
        <end position="238"/>
    </location>
</feature>
<evidence type="ECO:0000256" key="6">
    <source>
        <dbReference type="ARBA" id="ARBA00023136"/>
    </source>
</evidence>
<gene>
    <name evidence="9" type="ORF">IAB71_06045</name>
</gene>
<feature type="transmembrane region" description="Helical" evidence="7">
    <location>
        <begin position="74"/>
        <end position="93"/>
    </location>
</feature>
<evidence type="ECO:0000256" key="1">
    <source>
        <dbReference type="ARBA" id="ARBA00004651"/>
    </source>
</evidence>
<name>A0A9D1P2M2_9FIRM</name>
<feature type="transmembrane region" description="Helical" evidence="7">
    <location>
        <begin position="312"/>
        <end position="332"/>
    </location>
</feature>
<dbReference type="PROSITE" id="PS50850">
    <property type="entry name" value="MFS"/>
    <property type="match status" value="1"/>
</dbReference>
<feature type="transmembrane region" description="Helical" evidence="7">
    <location>
        <begin position="43"/>
        <end position="62"/>
    </location>
</feature>
<feature type="transmembrane region" description="Helical" evidence="7">
    <location>
        <begin position="99"/>
        <end position="125"/>
    </location>
</feature>
<feature type="transmembrane region" description="Helical" evidence="7">
    <location>
        <begin position="353"/>
        <end position="372"/>
    </location>
</feature>
<keyword evidence="6 7" id="KW-0472">Membrane</keyword>
<evidence type="ECO:0000259" key="8">
    <source>
        <dbReference type="PROSITE" id="PS50850"/>
    </source>
</evidence>
<feature type="transmembrane region" description="Helical" evidence="7">
    <location>
        <begin position="9"/>
        <end position="31"/>
    </location>
</feature>
<dbReference type="InterPro" id="IPR020846">
    <property type="entry name" value="MFS_dom"/>
</dbReference>
<reference evidence="9" key="1">
    <citation type="submission" date="2020-10" db="EMBL/GenBank/DDBJ databases">
        <authorList>
            <person name="Gilroy R."/>
        </authorList>
    </citation>
    <scope>NUCLEOTIDE SEQUENCE</scope>
    <source>
        <strain evidence="9">CHK188-20938</strain>
    </source>
</reference>
<dbReference type="AlphaFoldDB" id="A0A9D1P2M2"/>
<keyword evidence="4 7" id="KW-0812">Transmembrane</keyword>
<evidence type="ECO:0000313" key="10">
    <source>
        <dbReference type="Proteomes" id="UP000824169"/>
    </source>
</evidence>
<dbReference type="GO" id="GO:0022857">
    <property type="term" value="F:transmembrane transporter activity"/>
    <property type="evidence" value="ECO:0007669"/>
    <property type="project" value="InterPro"/>
</dbReference>
<keyword evidence="5 7" id="KW-1133">Transmembrane helix</keyword>
<comment type="caution">
    <text evidence="9">The sequence shown here is derived from an EMBL/GenBank/DDBJ whole genome shotgun (WGS) entry which is preliminary data.</text>
</comment>
<dbReference type="PANTHER" id="PTHR23517:SF3">
    <property type="entry name" value="INTEGRAL MEMBRANE TRANSPORT PROTEIN"/>
    <property type="match status" value="1"/>
</dbReference>
<keyword evidence="2" id="KW-0813">Transport</keyword>
<dbReference type="InterPro" id="IPR050171">
    <property type="entry name" value="MFS_Transporters"/>
</dbReference>
<dbReference type="InterPro" id="IPR036259">
    <property type="entry name" value="MFS_trans_sf"/>
</dbReference>
<proteinExistence type="predicted"/>
<comment type="subcellular location">
    <subcellularLocation>
        <location evidence="1">Cell membrane</location>
        <topology evidence="1">Multi-pass membrane protein</topology>
    </subcellularLocation>
</comment>
<evidence type="ECO:0000256" key="3">
    <source>
        <dbReference type="ARBA" id="ARBA00022475"/>
    </source>
</evidence>
<dbReference type="Pfam" id="PF07690">
    <property type="entry name" value="MFS_1"/>
    <property type="match status" value="1"/>
</dbReference>
<dbReference type="Gene3D" id="1.20.1250.20">
    <property type="entry name" value="MFS general substrate transporter like domains"/>
    <property type="match status" value="2"/>
</dbReference>
<feature type="transmembrane region" description="Helical" evidence="7">
    <location>
        <begin position="287"/>
        <end position="306"/>
    </location>
</feature>
<evidence type="ECO:0000313" key="9">
    <source>
        <dbReference type="EMBL" id="HIV25334.1"/>
    </source>
</evidence>
<dbReference type="SUPFAM" id="SSF103473">
    <property type="entry name" value="MFS general substrate transporter"/>
    <property type="match status" value="1"/>
</dbReference>
<dbReference type="Proteomes" id="UP000824169">
    <property type="component" value="Unassembled WGS sequence"/>
</dbReference>
<evidence type="ECO:0000256" key="5">
    <source>
        <dbReference type="ARBA" id="ARBA00022989"/>
    </source>
</evidence>
<organism evidence="9 10">
    <name type="scientific">Candidatus Scatomonas pullistercoris</name>
    <dbReference type="NCBI Taxonomy" id="2840920"/>
    <lineage>
        <taxon>Bacteria</taxon>
        <taxon>Bacillati</taxon>
        <taxon>Bacillota</taxon>
        <taxon>Clostridia</taxon>
        <taxon>Lachnospirales</taxon>
        <taxon>Lachnospiraceae</taxon>
        <taxon>Lachnospiraceae incertae sedis</taxon>
        <taxon>Candidatus Scatomonas</taxon>
    </lineage>
</organism>
<feature type="transmembrane region" description="Helical" evidence="7">
    <location>
        <begin position="137"/>
        <end position="161"/>
    </location>
</feature>
<evidence type="ECO:0000256" key="4">
    <source>
        <dbReference type="ARBA" id="ARBA00022692"/>
    </source>
</evidence>
<reference evidence="9" key="2">
    <citation type="journal article" date="2021" name="PeerJ">
        <title>Extensive microbial diversity within the chicken gut microbiome revealed by metagenomics and culture.</title>
        <authorList>
            <person name="Gilroy R."/>
            <person name="Ravi A."/>
            <person name="Getino M."/>
            <person name="Pursley I."/>
            <person name="Horton D.L."/>
            <person name="Alikhan N.F."/>
            <person name="Baker D."/>
            <person name="Gharbi K."/>
            <person name="Hall N."/>
            <person name="Watson M."/>
            <person name="Adriaenssens E.M."/>
            <person name="Foster-Nyarko E."/>
            <person name="Jarju S."/>
            <person name="Secka A."/>
            <person name="Antonio M."/>
            <person name="Oren A."/>
            <person name="Chaudhuri R.R."/>
            <person name="La Ragione R."/>
            <person name="Hildebrand F."/>
            <person name="Pallen M.J."/>
        </authorList>
    </citation>
    <scope>NUCLEOTIDE SEQUENCE</scope>
    <source>
        <strain evidence="9">CHK188-20938</strain>
    </source>
</reference>
<sequence length="410" mass="43663">MGKKVNVKALIGIFVFCFGAMASNMTMGIMAYISQSYADSPQAVIQTILVTPSLVSVIYALFVGKLNTKIPAKMLVIIHQIGILAYGLIFLLLGGVASIYVLIVGAGLLGFAQGSNYTLLGLLLADVVKDEKQRATWTGICTSIMSVGGVVITTVGGFIAVSRWQNAYLLFLYFIIAIVLEFILLPNVKPEGSVQAKPEAGAAPGAEAAAAAQAKGGMGRVWAISIHYLFFFMFLYVFGTNVSEFIINTYKLGTSAEAGFAASCVTIGGIFAGALFGLYSTRFLKKFTVPFMMLLSVIGLGLPVFMTTSVVGIYFCGILLGFAMNGCAPYIMEELHNAVPAAQYGKAMSIYSAFMNAGMLIAIYVITFLTQLVCGDGNNIHYKFVVAAVGVIICFVTSLPIYLSKGKKKA</sequence>
<protein>
    <submittedName>
        <fullName evidence="9">MFS transporter</fullName>
    </submittedName>
</protein>
<dbReference type="InterPro" id="IPR011701">
    <property type="entry name" value="MFS"/>
</dbReference>
<accession>A0A9D1P2M2</accession>
<dbReference type="EMBL" id="DVOO01000016">
    <property type="protein sequence ID" value="HIV25334.1"/>
    <property type="molecule type" value="Genomic_DNA"/>
</dbReference>
<feature type="transmembrane region" description="Helical" evidence="7">
    <location>
        <begin position="258"/>
        <end position="280"/>
    </location>
</feature>
<dbReference type="PANTHER" id="PTHR23517">
    <property type="entry name" value="RESISTANCE PROTEIN MDTM, PUTATIVE-RELATED-RELATED"/>
    <property type="match status" value="1"/>
</dbReference>
<evidence type="ECO:0000256" key="7">
    <source>
        <dbReference type="SAM" id="Phobius"/>
    </source>
</evidence>